<organism evidence="1 2">
    <name type="scientific">Aspergillus tamarii</name>
    <dbReference type="NCBI Taxonomy" id="41984"/>
    <lineage>
        <taxon>Eukaryota</taxon>
        <taxon>Fungi</taxon>
        <taxon>Dikarya</taxon>
        <taxon>Ascomycota</taxon>
        <taxon>Pezizomycotina</taxon>
        <taxon>Eurotiomycetes</taxon>
        <taxon>Eurotiomycetidae</taxon>
        <taxon>Eurotiales</taxon>
        <taxon>Aspergillaceae</taxon>
        <taxon>Aspergillus</taxon>
        <taxon>Aspergillus subgen. Circumdati</taxon>
    </lineage>
</organism>
<dbReference type="OrthoDB" id="1658288at2759"/>
<keyword evidence="2" id="KW-1185">Reference proteome</keyword>
<protein>
    <submittedName>
        <fullName evidence="1">Uncharacterized protein</fullName>
    </submittedName>
</protein>
<evidence type="ECO:0000313" key="1">
    <source>
        <dbReference type="EMBL" id="KAE8164120.1"/>
    </source>
</evidence>
<dbReference type="EMBL" id="ML738611">
    <property type="protein sequence ID" value="KAE8164120.1"/>
    <property type="molecule type" value="Genomic_DNA"/>
</dbReference>
<dbReference type="AlphaFoldDB" id="A0A5N6V0F5"/>
<sequence length="138" mass="15420">MGLWNEVLSVFGAGRLIDYILSIGTGIPKNQVFGESVKGAITGLGSAITNSELANILVLTLIDAYAPESRRMKYFRPNVGRGIEDWPEDAEEENKELAETDSIKQIGGFIQRAEQYIKEQEPRIRRCASTLNRHLFCC</sequence>
<gene>
    <name evidence="1" type="ORF">BDV40DRAFT_298834</name>
</gene>
<accession>A0A5N6V0F5</accession>
<reference evidence="1 2" key="1">
    <citation type="submission" date="2019-04" db="EMBL/GenBank/DDBJ databases">
        <title>Friends and foes A comparative genomics study of 23 Aspergillus species from section Flavi.</title>
        <authorList>
            <consortium name="DOE Joint Genome Institute"/>
            <person name="Kjaerbolling I."/>
            <person name="Vesth T."/>
            <person name="Frisvad J.C."/>
            <person name="Nybo J.L."/>
            <person name="Theobald S."/>
            <person name="Kildgaard S."/>
            <person name="Isbrandt T."/>
            <person name="Kuo A."/>
            <person name="Sato A."/>
            <person name="Lyhne E.K."/>
            <person name="Kogle M.E."/>
            <person name="Wiebenga A."/>
            <person name="Kun R.S."/>
            <person name="Lubbers R.J."/>
            <person name="Makela M.R."/>
            <person name="Barry K."/>
            <person name="Chovatia M."/>
            <person name="Clum A."/>
            <person name="Daum C."/>
            <person name="Haridas S."/>
            <person name="He G."/>
            <person name="LaButti K."/>
            <person name="Lipzen A."/>
            <person name="Mondo S."/>
            <person name="Riley R."/>
            <person name="Salamov A."/>
            <person name="Simmons B.A."/>
            <person name="Magnuson J.K."/>
            <person name="Henrissat B."/>
            <person name="Mortensen U.H."/>
            <person name="Larsen T.O."/>
            <person name="Devries R.P."/>
            <person name="Grigoriev I.V."/>
            <person name="Machida M."/>
            <person name="Baker S.E."/>
            <person name="Andersen M.R."/>
        </authorList>
    </citation>
    <scope>NUCLEOTIDE SEQUENCE [LARGE SCALE GENOMIC DNA]</scope>
    <source>
        <strain evidence="1 2">CBS 117626</strain>
    </source>
</reference>
<dbReference type="Proteomes" id="UP000326950">
    <property type="component" value="Unassembled WGS sequence"/>
</dbReference>
<evidence type="ECO:0000313" key="2">
    <source>
        <dbReference type="Proteomes" id="UP000326950"/>
    </source>
</evidence>
<proteinExistence type="predicted"/>
<name>A0A5N6V0F5_ASPTM</name>